<protein>
    <submittedName>
        <fullName evidence="2">Uncharacterized protein</fullName>
    </submittedName>
</protein>
<reference evidence="2" key="2">
    <citation type="submission" date="2016-05" db="EMBL/GenBank/DDBJ databases">
        <authorList>
            <person name="Lavstsen T."/>
            <person name="Jespersen J.S."/>
        </authorList>
    </citation>
    <scope>NUCLEOTIDE SEQUENCE [LARGE SCALE GENOMIC DNA]</scope>
</reference>
<evidence type="ECO:0000313" key="2">
    <source>
        <dbReference type="EMBL" id="SBS97885.1"/>
    </source>
</evidence>
<gene>
    <name evidence="2" type="ORF">POVCU1_041770</name>
    <name evidence="1" type="ORF">POVCU2_0087110</name>
</gene>
<dbReference type="Proteomes" id="UP000078546">
    <property type="component" value="Unassembled WGS sequence"/>
</dbReference>
<reference evidence="3 4" key="1">
    <citation type="submission" date="2016-05" db="EMBL/GenBank/DDBJ databases">
        <authorList>
            <person name="Naeem Raeece"/>
        </authorList>
    </citation>
    <scope>NUCLEOTIDE SEQUENCE [LARGE SCALE GENOMIC DNA]</scope>
</reference>
<evidence type="ECO:0000313" key="3">
    <source>
        <dbReference type="Proteomes" id="UP000078546"/>
    </source>
</evidence>
<dbReference type="Proteomes" id="UP000078560">
    <property type="component" value="Unassembled WGS sequence"/>
</dbReference>
<dbReference type="AlphaFoldDB" id="A0A1A8X148"/>
<name>A0A1A8X148_PLAOA</name>
<sequence>MDGHTTNDQFDRYRAPLKNTSSAKRILPIYALRDELGFPFLGIILCVEKCYEAEQRNVHVCSCKCDSVHAFLPHTCKGFIRSGDFAVDYSPVLA</sequence>
<evidence type="ECO:0000313" key="4">
    <source>
        <dbReference type="Proteomes" id="UP000078560"/>
    </source>
</evidence>
<evidence type="ECO:0000313" key="1">
    <source>
        <dbReference type="EMBL" id="SBS94283.1"/>
    </source>
</evidence>
<accession>A0A1A8X148</accession>
<organism evidence="2 3">
    <name type="scientific">Plasmodium ovale curtisi</name>
    <dbReference type="NCBI Taxonomy" id="864141"/>
    <lineage>
        <taxon>Eukaryota</taxon>
        <taxon>Sar</taxon>
        <taxon>Alveolata</taxon>
        <taxon>Apicomplexa</taxon>
        <taxon>Aconoidasida</taxon>
        <taxon>Haemosporida</taxon>
        <taxon>Plasmodiidae</taxon>
        <taxon>Plasmodium</taxon>
        <taxon>Plasmodium (Plasmodium)</taxon>
    </lineage>
</organism>
<proteinExistence type="predicted"/>
<dbReference type="EMBL" id="FLQU01001737">
    <property type="protein sequence ID" value="SBS94283.1"/>
    <property type="molecule type" value="Genomic_DNA"/>
</dbReference>
<dbReference type="EMBL" id="FLQV01000765">
    <property type="protein sequence ID" value="SBS97885.1"/>
    <property type="molecule type" value="Genomic_DNA"/>
</dbReference>